<dbReference type="GO" id="GO:0000978">
    <property type="term" value="F:RNA polymerase II cis-regulatory region sequence-specific DNA binding"/>
    <property type="evidence" value="ECO:0007669"/>
    <property type="project" value="TreeGrafter"/>
</dbReference>
<accession>A0A8S1ELH5</accession>
<feature type="region of interest" description="Disordered" evidence="1">
    <location>
        <begin position="163"/>
        <end position="284"/>
    </location>
</feature>
<evidence type="ECO:0000313" key="3">
    <source>
        <dbReference type="EMBL" id="CAB3400816.1"/>
    </source>
</evidence>
<evidence type="ECO:0000259" key="2">
    <source>
        <dbReference type="Pfam" id="PF07716"/>
    </source>
</evidence>
<dbReference type="Gene3D" id="1.20.5.170">
    <property type="match status" value="1"/>
</dbReference>
<feature type="domain" description="BZIP" evidence="2">
    <location>
        <begin position="252"/>
        <end position="299"/>
    </location>
</feature>
<gene>
    <name evidence="3" type="ORF">CBOVIS_LOCUS3667</name>
</gene>
<dbReference type="InterPro" id="IPR031106">
    <property type="entry name" value="C/EBP"/>
</dbReference>
<dbReference type="SUPFAM" id="SSF57959">
    <property type="entry name" value="Leucine zipper domain"/>
    <property type="match status" value="1"/>
</dbReference>
<evidence type="ECO:0000256" key="1">
    <source>
        <dbReference type="SAM" id="MobiDB-lite"/>
    </source>
</evidence>
<feature type="compositionally biased region" description="Polar residues" evidence="1">
    <location>
        <begin position="163"/>
        <end position="175"/>
    </location>
</feature>
<comment type="caution">
    <text evidence="3">The sequence shown here is derived from an EMBL/GenBank/DDBJ whole genome shotgun (WGS) entry which is preliminary data.</text>
</comment>
<proteinExistence type="predicted"/>
<reference evidence="3 4" key="1">
    <citation type="submission" date="2020-04" db="EMBL/GenBank/DDBJ databases">
        <authorList>
            <person name="Laetsch R D."/>
            <person name="Stevens L."/>
            <person name="Kumar S."/>
            <person name="Blaxter L. M."/>
        </authorList>
    </citation>
    <scope>NUCLEOTIDE SEQUENCE [LARGE SCALE GENOMIC DNA]</scope>
</reference>
<feature type="compositionally biased region" description="Polar residues" evidence="1">
    <location>
        <begin position="228"/>
        <end position="239"/>
    </location>
</feature>
<feature type="region of interest" description="Disordered" evidence="1">
    <location>
        <begin position="1"/>
        <end position="30"/>
    </location>
</feature>
<dbReference type="Pfam" id="PF07716">
    <property type="entry name" value="bZIP_2"/>
    <property type="match status" value="1"/>
</dbReference>
<evidence type="ECO:0000313" key="4">
    <source>
        <dbReference type="Proteomes" id="UP000494206"/>
    </source>
</evidence>
<sequence>MYPSEFYTDMDKMPPPRIPNNSASGGNEFGDFKRQDSLTLAATLQERDRNQNCSMVDFMETSLDLENYLECFSEIDVHPDSVDFDDNELQKVNILYDDPIYCPDNNLFGEKPRYDNHTEIDRYESSAPSHSFDTEIFNHSQTNQMPIINKNEDRYKMQCEVENTNNDMQKSTPQKRSTRTIKPPVHFDESIYSPKDIHGEEIESDDCTDEEEYTRPPPTKRSRKGATSLENFKPQTTARKYTLKPESEKNQPSYKLKRARNNDAVRKSRNKAKELQRKREEEVEQMKKRIAELEGLLEAEKKARKHDRETIEALLKGSIEKRRQQ</sequence>
<keyword evidence="4" id="KW-1185">Reference proteome</keyword>
<dbReference type="Proteomes" id="UP000494206">
    <property type="component" value="Unassembled WGS sequence"/>
</dbReference>
<feature type="compositionally biased region" description="Acidic residues" evidence="1">
    <location>
        <begin position="202"/>
        <end position="212"/>
    </location>
</feature>
<dbReference type="EMBL" id="CADEPM010000002">
    <property type="protein sequence ID" value="CAB3400816.1"/>
    <property type="molecule type" value="Genomic_DNA"/>
</dbReference>
<dbReference type="GO" id="GO:0006351">
    <property type="term" value="P:DNA-templated transcription"/>
    <property type="evidence" value="ECO:0007669"/>
    <property type="project" value="InterPro"/>
</dbReference>
<dbReference type="PANTHER" id="PTHR23334:SF43">
    <property type="entry name" value="CCAAT_ENHANCER-BINDING PROTEIN HOMOLOG 1-RELATED"/>
    <property type="match status" value="1"/>
</dbReference>
<organism evidence="3 4">
    <name type="scientific">Caenorhabditis bovis</name>
    <dbReference type="NCBI Taxonomy" id="2654633"/>
    <lineage>
        <taxon>Eukaryota</taxon>
        <taxon>Metazoa</taxon>
        <taxon>Ecdysozoa</taxon>
        <taxon>Nematoda</taxon>
        <taxon>Chromadorea</taxon>
        <taxon>Rhabditida</taxon>
        <taxon>Rhabditina</taxon>
        <taxon>Rhabditomorpha</taxon>
        <taxon>Rhabditoidea</taxon>
        <taxon>Rhabditidae</taxon>
        <taxon>Peloderinae</taxon>
        <taxon>Caenorhabditis</taxon>
    </lineage>
</organism>
<name>A0A8S1ELH5_9PELO</name>
<dbReference type="AlphaFoldDB" id="A0A8S1ELH5"/>
<dbReference type="InterPro" id="IPR046347">
    <property type="entry name" value="bZIP_sf"/>
</dbReference>
<dbReference type="PANTHER" id="PTHR23334">
    <property type="entry name" value="CCAAT/ENHANCER BINDING PROTEIN"/>
    <property type="match status" value="1"/>
</dbReference>
<feature type="compositionally biased region" description="Basic and acidic residues" evidence="1">
    <location>
        <begin position="260"/>
        <end position="284"/>
    </location>
</feature>
<feature type="compositionally biased region" description="Basic and acidic residues" evidence="1">
    <location>
        <begin position="185"/>
        <end position="201"/>
    </location>
</feature>
<dbReference type="OrthoDB" id="10039716at2759"/>
<protein>
    <recommendedName>
        <fullName evidence="2">BZIP domain-containing protein</fullName>
    </recommendedName>
</protein>
<dbReference type="InterPro" id="IPR004827">
    <property type="entry name" value="bZIP"/>
</dbReference>
<dbReference type="GO" id="GO:0000981">
    <property type="term" value="F:DNA-binding transcription factor activity, RNA polymerase II-specific"/>
    <property type="evidence" value="ECO:0007669"/>
    <property type="project" value="TreeGrafter"/>
</dbReference>